<accession>A0A916REQ5</accession>
<keyword evidence="1" id="KW-0238">DNA-binding</keyword>
<dbReference type="Proteomes" id="UP000636264">
    <property type="component" value="Unassembled WGS sequence"/>
</dbReference>
<sequence>MSASKFLTPEEVADRYRGGVSLGTLRNWRALRLGPSFVKIGKAVLYPIEELDAWDQANKVQCRASKWAAEHEGDLP</sequence>
<dbReference type="AlphaFoldDB" id="A0A916REQ5"/>
<keyword evidence="2" id="KW-1185">Reference proteome</keyword>
<gene>
    <name evidence="1" type="ORF">GCM10011385_00640</name>
</gene>
<organism evidence="1 2">
    <name type="scientific">Nitratireductor aestuarii</name>
    <dbReference type="NCBI Taxonomy" id="1735103"/>
    <lineage>
        <taxon>Bacteria</taxon>
        <taxon>Pseudomonadati</taxon>
        <taxon>Pseudomonadota</taxon>
        <taxon>Alphaproteobacteria</taxon>
        <taxon>Hyphomicrobiales</taxon>
        <taxon>Phyllobacteriaceae</taxon>
        <taxon>Nitratireductor</taxon>
    </lineage>
</organism>
<evidence type="ECO:0000313" key="1">
    <source>
        <dbReference type="EMBL" id="GGA51253.1"/>
    </source>
</evidence>
<protein>
    <submittedName>
        <fullName evidence="1">DNA-binding protein</fullName>
    </submittedName>
</protein>
<dbReference type="InterPro" id="IPR009061">
    <property type="entry name" value="DNA-bd_dom_put_sf"/>
</dbReference>
<dbReference type="RefSeq" id="WP_188718946.1">
    <property type="nucleotide sequence ID" value="NZ_BMIF01000001.1"/>
</dbReference>
<dbReference type="EMBL" id="BMIF01000001">
    <property type="protein sequence ID" value="GGA51253.1"/>
    <property type="molecule type" value="Genomic_DNA"/>
</dbReference>
<dbReference type="GO" id="GO:0003677">
    <property type="term" value="F:DNA binding"/>
    <property type="evidence" value="ECO:0007669"/>
    <property type="project" value="UniProtKB-KW"/>
</dbReference>
<name>A0A916REQ5_9HYPH</name>
<evidence type="ECO:0000313" key="2">
    <source>
        <dbReference type="Proteomes" id="UP000636264"/>
    </source>
</evidence>
<reference evidence="1" key="1">
    <citation type="journal article" date="2014" name="Int. J. Syst. Evol. Microbiol.">
        <title>Complete genome sequence of Corynebacterium casei LMG S-19264T (=DSM 44701T), isolated from a smear-ripened cheese.</title>
        <authorList>
            <consortium name="US DOE Joint Genome Institute (JGI-PGF)"/>
            <person name="Walter F."/>
            <person name="Albersmeier A."/>
            <person name="Kalinowski J."/>
            <person name="Ruckert C."/>
        </authorList>
    </citation>
    <scope>NUCLEOTIDE SEQUENCE</scope>
    <source>
        <strain evidence="1">CGMCC 1.15320</strain>
    </source>
</reference>
<proteinExistence type="predicted"/>
<reference evidence="1" key="2">
    <citation type="submission" date="2020-09" db="EMBL/GenBank/DDBJ databases">
        <authorList>
            <person name="Sun Q."/>
            <person name="Zhou Y."/>
        </authorList>
    </citation>
    <scope>NUCLEOTIDE SEQUENCE</scope>
    <source>
        <strain evidence="1">CGMCC 1.15320</strain>
    </source>
</reference>
<dbReference type="SUPFAM" id="SSF46955">
    <property type="entry name" value="Putative DNA-binding domain"/>
    <property type="match status" value="1"/>
</dbReference>
<comment type="caution">
    <text evidence="1">The sequence shown here is derived from an EMBL/GenBank/DDBJ whole genome shotgun (WGS) entry which is preliminary data.</text>
</comment>